<dbReference type="KEGG" id="chig:CH63R_07486"/>
<comment type="caution">
    <text evidence="2">The sequence shown here is derived from an EMBL/GenBank/DDBJ whole genome shotgun (WGS) entry which is preliminary data.</text>
</comment>
<dbReference type="GeneID" id="28866568"/>
<feature type="transmembrane region" description="Helical" evidence="1">
    <location>
        <begin position="137"/>
        <end position="167"/>
    </location>
</feature>
<dbReference type="AlphaFoldDB" id="A0A1B7Y9F6"/>
<sequence length="173" mass="19900">MTSLASYLLPDAFMDTSISSEQLYCSPVWTRVIRLPPHLRLQMPKSKRPVRTLQGALALQPFLSSHSAACYRAVYGAPGAGGVVQGTKYFEPSAPWPREALAARTNCCTGAFNWMIRESAREEENERRNFDSFRGWWSVYFPFFFCFLVSVLFLFYFILIHILILFFPPLFSF</sequence>
<reference evidence="3" key="1">
    <citation type="journal article" date="2017" name="BMC Genomics">
        <title>Gapless genome assembly of Colletotrichum higginsianum reveals chromosome structure and association of transposable elements with secondary metabolite gene clusters.</title>
        <authorList>
            <person name="Dallery J.-F."/>
            <person name="Lapalu N."/>
            <person name="Zampounis A."/>
            <person name="Pigne S."/>
            <person name="Luyten I."/>
            <person name="Amselem J."/>
            <person name="Wittenberg A.H.J."/>
            <person name="Zhou S."/>
            <person name="de Queiroz M.V."/>
            <person name="Robin G.P."/>
            <person name="Auger A."/>
            <person name="Hainaut M."/>
            <person name="Henrissat B."/>
            <person name="Kim K.-T."/>
            <person name="Lee Y.-H."/>
            <person name="Lespinet O."/>
            <person name="Schwartz D.C."/>
            <person name="Thon M.R."/>
            <person name="O'Connell R.J."/>
        </authorList>
    </citation>
    <scope>NUCLEOTIDE SEQUENCE [LARGE SCALE GENOMIC DNA]</scope>
    <source>
        <strain evidence="3">IMI 349063</strain>
    </source>
</reference>
<keyword evidence="1" id="KW-0812">Transmembrane</keyword>
<gene>
    <name evidence="2" type="ORF">CH63R_07486</name>
</gene>
<keyword evidence="1" id="KW-0472">Membrane</keyword>
<evidence type="ECO:0000313" key="2">
    <source>
        <dbReference type="EMBL" id="OBR08721.1"/>
    </source>
</evidence>
<dbReference type="VEuPathDB" id="FungiDB:CH63R_07486"/>
<keyword evidence="3" id="KW-1185">Reference proteome</keyword>
<protein>
    <submittedName>
        <fullName evidence="2">Uncharacterized protein</fullName>
    </submittedName>
</protein>
<dbReference type="Proteomes" id="UP000092177">
    <property type="component" value="Chromosome 5"/>
</dbReference>
<evidence type="ECO:0000313" key="3">
    <source>
        <dbReference type="Proteomes" id="UP000092177"/>
    </source>
</evidence>
<dbReference type="EMBL" id="LTAN01000005">
    <property type="protein sequence ID" value="OBR08721.1"/>
    <property type="molecule type" value="Genomic_DNA"/>
</dbReference>
<organism evidence="2 3">
    <name type="scientific">Colletotrichum higginsianum (strain IMI 349063)</name>
    <name type="common">Crucifer anthracnose fungus</name>
    <dbReference type="NCBI Taxonomy" id="759273"/>
    <lineage>
        <taxon>Eukaryota</taxon>
        <taxon>Fungi</taxon>
        <taxon>Dikarya</taxon>
        <taxon>Ascomycota</taxon>
        <taxon>Pezizomycotina</taxon>
        <taxon>Sordariomycetes</taxon>
        <taxon>Hypocreomycetidae</taxon>
        <taxon>Glomerellales</taxon>
        <taxon>Glomerellaceae</taxon>
        <taxon>Colletotrichum</taxon>
        <taxon>Colletotrichum destructivum species complex</taxon>
    </lineage>
</organism>
<name>A0A1B7Y9F6_COLHI</name>
<keyword evidence="1" id="KW-1133">Transmembrane helix</keyword>
<proteinExistence type="predicted"/>
<dbReference type="RefSeq" id="XP_018157239.1">
    <property type="nucleotide sequence ID" value="XM_018302461.1"/>
</dbReference>
<accession>A0A1B7Y9F6</accession>
<evidence type="ECO:0000256" key="1">
    <source>
        <dbReference type="SAM" id="Phobius"/>
    </source>
</evidence>